<sequence length="356" mass="38021">MHRTIKRTILSCLAAVALAAGSTAVPASADAESAPTGSRTLWDDSFRNGFSHAGGDAKWALFPAGSLPEGDGVPTVSANGLTVVPTGRNPRTGQPAFAYSTGQEHDGGAGTADHVKWYAYANHTASSGVAGFDAVPGQVLTCGSRLAARTYGTEQHPFGAEVADPQSDLRLSSGAVSMVDFETMTVFDFFVTNSKLYAFYERLPKPGETYAAFSYALPVADRWPGKKHDLAISYDRQAGTAVWRADGREVLKIDRLGFRPADRSHLVLDLGGTEQPVAPRQLSCGIAMFVLLDAEGSNDRGLVRLTDQQGAYYDPDLGAPAEQRFVDDLSLPRNRLWGQGARLDVERVTVSSVPRG</sequence>
<keyword evidence="1" id="KW-0732">Signal</keyword>
<feature type="chain" id="PRO_5022224194" evidence="1">
    <location>
        <begin position="30"/>
        <end position="356"/>
    </location>
</feature>
<feature type="signal peptide" evidence="1">
    <location>
        <begin position="1"/>
        <end position="29"/>
    </location>
</feature>
<evidence type="ECO:0000313" key="3">
    <source>
        <dbReference type="Proteomes" id="UP000318416"/>
    </source>
</evidence>
<proteinExistence type="predicted"/>
<name>A0A561ELC3_9ACTN</name>
<dbReference type="OrthoDB" id="2791077at2"/>
<dbReference type="Pfam" id="PF19559">
    <property type="entry name" value="DUF6081"/>
    <property type="match status" value="1"/>
</dbReference>
<keyword evidence="3" id="KW-1185">Reference proteome</keyword>
<dbReference type="AlphaFoldDB" id="A0A561ELC3"/>
<dbReference type="Proteomes" id="UP000318416">
    <property type="component" value="Unassembled WGS sequence"/>
</dbReference>
<evidence type="ECO:0000313" key="2">
    <source>
        <dbReference type="EMBL" id="TWE16417.1"/>
    </source>
</evidence>
<protein>
    <submittedName>
        <fullName evidence="2">Uncharacterized protein</fullName>
    </submittedName>
</protein>
<reference evidence="2 3" key="1">
    <citation type="submission" date="2019-06" db="EMBL/GenBank/DDBJ databases">
        <title>Sequencing the genomes of 1000 actinobacteria strains.</title>
        <authorList>
            <person name="Klenk H.-P."/>
        </authorList>
    </citation>
    <scope>NUCLEOTIDE SEQUENCE [LARGE SCALE GENOMIC DNA]</scope>
    <source>
        <strain evidence="2 3">DSM 41649</strain>
    </source>
</reference>
<accession>A0A561ELC3</accession>
<evidence type="ECO:0000256" key="1">
    <source>
        <dbReference type="SAM" id="SignalP"/>
    </source>
</evidence>
<comment type="caution">
    <text evidence="2">The sequence shown here is derived from an EMBL/GenBank/DDBJ whole genome shotgun (WGS) entry which is preliminary data.</text>
</comment>
<organism evidence="2 3">
    <name type="scientific">Kitasatospora atroaurantiaca</name>
    <dbReference type="NCBI Taxonomy" id="285545"/>
    <lineage>
        <taxon>Bacteria</taxon>
        <taxon>Bacillati</taxon>
        <taxon>Actinomycetota</taxon>
        <taxon>Actinomycetes</taxon>
        <taxon>Kitasatosporales</taxon>
        <taxon>Streptomycetaceae</taxon>
        <taxon>Kitasatospora</taxon>
    </lineage>
</organism>
<dbReference type="InterPro" id="IPR045727">
    <property type="entry name" value="DUF6081"/>
</dbReference>
<dbReference type="EMBL" id="VIVR01000001">
    <property type="protein sequence ID" value="TWE16417.1"/>
    <property type="molecule type" value="Genomic_DNA"/>
</dbReference>
<dbReference type="RefSeq" id="WP_145788523.1">
    <property type="nucleotide sequence ID" value="NZ_BAAABR010000002.1"/>
</dbReference>
<gene>
    <name evidence="2" type="ORF">FB465_1399</name>
</gene>